<evidence type="ECO:0000256" key="1">
    <source>
        <dbReference type="SAM" id="MobiDB-lite"/>
    </source>
</evidence>
<gene>
    <name evidence="3" type="ORF">OG288_26075</name>
</gene>
<accession>A0ABZ1JIN8</accession>
<protein>
    <recommendedName>
        <fullName evidence="5">Secreted protein</fullName>
    </recommendedName>
</protein>
<keyword evidence="4" id="KW-1185">Reference proteome</keyword>
<keyword evidence="2" id="KW-0732">Signal</keyword>
<evidence type="ECO:0000313" key="3">
    <source>
        <dbReference type="EMBL" id="WTP51471.1"/>
    </source>
</evidence>
<evidence type="ECO:0008006" key="5">
    <source>
        <dbReference type="Google" id="ProtNLM"/>
    </source>
</evidence>
<evidence type="ECO:0000256" key="2">
    <source>
        <dbReference type="SAM" id="SignalP"/>
    </source>
</evidence>
<feature type="signal peptide" evidence="2">
    <location>
        <begin position="1"/>
        <end position="32"/>
    </location>
</feature>
<proteinExistence type="predicted"/>
<organism evidence="3 4">
    <name type="scientific">Streptomyces tauricus</name>
    <dbReference type="NCBI Taxonomy" id="68274"/>
    <lineage>
        <taxon>Bacteria</taxon>
        <taxon>Bacillati</taxon>
        <taxon>Actinomycetota</taxon>
        <taxon>Actinomycetes</taxon>
        <taxon>Kitasatosporales</taxon>
        <taxon>Streptomycetaceae</taxon>
        <taxon>Streptomyces</taxon>
        <taxon>Streptomyces aurantiacus group</taxon>
    </lineage>
</organism>
<evidence type="ECO:0000313" key="4">
    <source>
        <dbReference type="Proteomes" id="UP001432166"/>
    </source>
</evidence>
<dbReference type="Proteomes" id="UP001432166">
    <property type="component" value="Chromosome"/>
</dbReference>
<sequence>MPALKRRLTRASAVVAVGSLLPLFLVAGVARADDKLDGNTQNPRLTGPSGGADGDTISAGVGRIVYDRSKNGRGGSVGAVSPTTTWTPPACWYAPKYTPEQLQAYMEPIWEAGSTGDQWDAEQREKYVNGGEYKDFNKEKTGKGYFWDSYVNDSYPPGWDKCTEPPFWVDTGDAPPARIQNAITPEMLAQLAYAEIRVPGTAVKLAPEGTTKVNLPTWAWLDGADFKPVSVTASIPAIGLQATTTAEPISLKIEPGTGDAETYPASGECAIGNDGRIGEPYAKGKADETPPCGVRYLRSSGDGSYKLQATVTWKISWTGTGVNQPQDLPPGEFGADQDVIVQEIQSINR</sequence>
<dbReference type="RefSeq" id="WP_328938415.1">
    <property type="nucleotide sequence ID" value="NZ_CP108133.1"/>
</dbReference>
<feature type="chain" id="PRO_5045781213" description="Secreted protein" evidence="2">
    <location>
        <begin position="33"/>
        <end position="349"/>
    </location>
</feature>
<feature type="region of interest" description="Disordered" evidence="1">
    <location>
        <begin position="35"/>
        <end position="56"/>
    </location>
</feature>
<dbReference type="EMBL" id="CP108133">
    <property type="protein sequence ID" value="WTP51471.1"/>
    <property type="molecule type" value="Genomic_DNA"/>
</dbReference>
<reference evidence="3" key="1">
    <citation type="submission" date="2022-10" db="EMBL/GenBank/DDBJ databases">
        <title>The complete genomes of actinobacterial strains from the NBC collection.</title>
        <authorList>
            <person name="Joergensen T.S."/>
            <person name="Alvarez Arevalo M."/>
            <person name="Sterndorff E.B."/>
            <person name="Faurdal D."/>
            <person name="Vuksanovic O."/>
            <person name="Mourched A.-S."/>
            <person name="Charusanti P."/>
            <person name="Shaw S."/>
            <person name="Blin K."/>
            <person name="Weber T."/>
        </authorList>
    </citation>
    <scope>NUCLEOTIDE SEQUENCE</scope>
    <source>
        <strain evidence="3">NBC_00189</strain>
    </source>
</reference>
<name>A0ABZ1JIN8_9ACTN</name>